<keyword evidence="3" id="KW-1185">Reference proteome</keyword>
<dbReference type="EMBL" id="KQ085949">
    <property type="protein sequence ID" value="KLO14097.1"/>
    <property type="molecule type" value="Genomic_DNA"/>
</dbReference>
<dbReference type="AlphaFoldDB" id="A0A0H2RR71"/>
<sequence length="579" mass="64977">MVEDLASQRRPGPRIPHIQDRSSEDGFSSQSGGNALEIIVSLTQALERAKTFFDSQPEWYQKHYPSSCISLSHDTHQAREDVETAEQSMVAMDVLRPAVQATRDVLSWVEAQFTACEGHVRSLKLRAGFLTLPDEILSVVLVYASHQGSETDIDDIEDSVKAATVLSHVCSRFRTLVLTTPSHWNRISSLMNLEAINTCFLRCGSAGVHIAMSASCLEEGDDYAFWRRISDEAHLWHHFAFQSMKEWHARPLEIWAAAIRDDQIEAPLLSELLVRYPSSVLRSENPLLGPKPGDEARHFYSRWSTPTLRTMHTENIIPVPFSGATSLTTLRIELNFKHFAQQAGSFYPLALAKFLSSCPVLAHLTLKISNCYKAVVHLLAAKVEIPSISSLTVCFMYCSRNVAVSLLDQIHFPNVDFIQAAFVLEEKQAIDVEYDGDIMETALSYFAAYPKLTDLILTVLASECVLLQKESQKPISIPIPSIPQLELLEIITWNTVPKLPPVAPFLPNLKQLSFENCKGEVGWFKEFCDEIRLQHLSGPPVELFIEGCPWESSLRETFKSMGDAQSIGLDVDVEWDDDD</sequence>
<evidence type="ECO:0000313" key="3">
    <source>
        <dbReference type="Proteomes" id="UP000053477"/>
    </source>
</evidence>
<reference evidence="2 3" key="1">
    <citation type="submission" date="2015-04" db="EMBL/GenBank/DDBJ databases">
        <title>Complete genome sequence of Schizopora paradoxa KUC8140, a cosmopolitan wood degrader in East Asia.</title>
        <authorList>
            <consortium name="DOE Joint Genome Institute"/>
            <person name="Min B."/>
            <person name="Park H."/>
            <person name="Jang Y."/>
            <person name="Kim J.-J."/>
            <person name="Kim K.H."/>
            <person name="Pangilinan J."/>
            <person name="Lipzen A."/>
            <person name="Riley R."/>
            <person name="Grigoriev I.V."/>
            <person name="Spatafora J.W."/>
            <person name="Choi I.-G."/>
        </authorList>
    </citation>
    <scope>NUCLEOTIDE SEQUENCE [LARGE SCALE GENOMIC DNA]</scope>
    <source>
        <strain evidence="2 3">KUC8140</strain>
    </source>
</reference>
<name>A0A0H2RR71_9AGAM</name>
<proteinExistence type="predicted"/>
<evidence type="ECO:0000256" key="1">
    <source>
        <dbReference type="SAM" id="MobiDB-lite"/>
    </source>
</evidence>
<dbReference type="Gene3D" id="3.80.10.10">
    <property type="entry name" value="Ribonuclease Inhibitor"/>
    <property type="match status" value="1"/>
</dbReference>
<feature type="region of interest" description="Disordered" evidence="1">
    <location>
        <begin position="1"/>
        <end position="30"/>
    </location>
</feature>
<dbReference type="InParanoid" id="A0A0H2RR71"/>
<evidence type="ECO:0000313" key="2">
    <source>
        <dbReference type="EMBL" id="KLO14097.1"/>
    </source>
</evidence>
<dbReference type="SUPFAM" id="SSF52047">
    <property type="entry name" value="RNI-like"/>
    <property type="match status" value="1"/>
</dbReference>
<protein>
    <submittedName>
        <fullName evidence="2">Uncharacterized protein</fullName>
    </submittedName>
</protein>
<organism evidence="2 3">
    <name type="scientific">Schizopora paradoxa</name>
    <dbReference type="NCBI Taxonomy" id="27342"/>
    <lineage>
        <taxon>Eukaryota</taxon>
        <taxon>Fungi</taxon>
        <taxon>Dikarya</taxon>
        <taxon>Basidiomycota</taxon>
        <taxon>Agaricomycotina</taxon>
        <taxon>Agaricomycetes</taxon>
        <taxon>Hymenochaetales</taxon>
        <taxon>Schizoporaceae</taxon>
        <taxon>Schizopora</taxon>
    </lineage>
</organism>
<dbReference type="Proteomes" id="UP000053477">
    <property type="component" value="Unassembled WGS sequence"/>
</dbReference>
<dbReference type="InterPro" id="IPR032675">
    <property type="entry name" value="LRR_dom_sf"/>
</dbReference>
<accession>A0A0H2RR71</accession>
<gene>
    <name evidence="2" type="ORF">SCHPADRAFT_332759</name>
</gene>